<name>A0AAD5KKH7_9FUNG</name>
<reference evidence="2" key="1">
    <citation type="journal article" date="2022" name="IScience">
        <title>Evolution of zygomycete secretomes and the origins of terrestrial fungal ecologies.</title>
        <authorList>
            <person name="Chang Y."/>
            <person name="Wang Y."/>
            <person name="Mondo S."/>
            <person name="Ahrendt S."/>
            <person name="Andreopoulos W."/>
            <person name="Barry K."/>
            <person name="Beard J."/>
            <person name="Benny G.L."/>
            <person name="Blankenship S."/>
            <person name="Bonito G."/>
            <person name="Cuomo C."/>
            <person name="Desiro A."/>
            <person name="Gervers K.A."/>
            <person name="Hundley H."/>
            <person name="Kuo A."/>
            <person name="LaButti K."/>
            <person name="Lang B.F."/>
            <person name="Lipzen A."/>
            <person name="O'Donnell K."/>
            <person name="Pangilinan J."/>
            <person name="Reynolds N."/>
            <person name="Sandor L."/>
            <person name="Smith M.E."/>
            <person name="Tsang A."/>
            <person name="Grigoriev I.V."/>
            <person name="Stajich J.E."/>
            <person name="Spatafora J.W."/>
        </authorList>
    </citation>
    <scope>NUCLEOTIDE SEQUENCE</scope>
    <source>
        <strain evidence="2">RSA 2281</strain>
    </source>
</reference>
<gene>
    <name evidence="2" type="ORF">BDA99DRAFT_556072</name>
</gene>
<comment type="caution">
    <text evidence="2">The sequence shown here is derived from an EMBL/GenBank/DDBJ whole genome shotgun (WGS) entry which is preliminary data.</text>
</comment>
<feature type="compositionally biased region" description="Basic and acidic residues" evidence="1">
    <location>
        <begin position="83"/>
        <end position="98"/>
    </location>
</feature>
<dbReference type="EMBL" id="JAIXMP010000004">
    <property type="protein sequence ID" value="KAI9274668.1"/>
    <property type="molecule type" value="Genomic_DNA"/>
</dbReference>
<evidence type="ECO:0000313" key="2">
    <source>
        <dbReference type="EMBL" id="KAI9274668.1"/>
    </source>
</evidence>
<protein>
    <submittedName>
        <fullName evidence="2">Uncharacterized protein</fullName>
    </submittedName>
</protein>
<accession>A0AAD5KKH7</accession>
<feature type="region of interest" description="Disordered" evidence="1">
    <location>
        <begin position="147"/>
        <end position="197"/>
    </location>
</feature>
<sequence>MAKITRVKYQLIFVYFEYCRGRKTNSNDKSIYDDDNGSGTTTECDSEMNDENHQKNNNGEDILESLISPPQDTSIDISNNDINKNESSLHETKHDDNSKIYNSNNQTSHKIDKNHDSSNILTANSASTKNDRLLSSNDQIRINVNNYESYDSPTQKNAPGKPSIKPSSIGNTERDSSTYALTNPGKFTPNHSRRSHA</sequence>
<proteinExistence type="predicted"/>
<feature type="compositionally biased region" description="Polar residues" evidence="1">
    <location>
        <begin position="99"/>
        <end position="108"/>
    </location>
</feature>
<feature type="region of interest" description="Disordered" evidence="1">
    <location>
        <begin position="26"/>
        <end position="121"/>
    </location>
</feature>
<reference evidence="2" key="2">
    <citation type="submission" date="2023-02" db="EMBL/GenBank/DDBJ databases">
        <authorList>
            <consortium name="DOE Joint Genome Institute"/>
            <person name="Mondo S.J."/>
            <person name="Chang Y."/>
            <person name="Wang Y."/>
            <person name="Ahrendt S."/>
            <person name="Andreopoulos W."/>
            <person name="Barry K."/>
            <person name="Beard J."/>
            <person name="Benny G.L."/>
            <person name="Blankenship S."/>
            <person name="Bonito G."/>
            <person name="Cuomo C."/>
            <person name="Desiro A."/>
            <person name="Gervers K.A."/>
            <person name="Hundley H."/>
            <person name="Kuo A."/>
            <person name="LaButti K."/>
            <person name="Lang B.F."/>
            <person name="Lipzen A."/>
            <person name="O'Donnell K."/>
            <person name="Pangilinan J."/>
            <person name="Reynolds N."/>
            <person name="Sandor L."/>
            <person name="Smith M.W."/>
            <person name="Tsang A."/>
            <person name="Grigoriev I.V."/>
            <person name="Stajich J.E."/>
            <person name="Spatafora J.W."/>
        </authorList>
    </citation>
    <scope>NUCLEOTIDE SEQUENCE</scope>
    <source>
        <strain evidence="2">RSA 2281</strain>
    </source>
</reference>
<feature type="compositionally biased region" description="Polar residues" evidence="1">
    <location>
        <begin position="147"/>
        <end position="157"/>
    </location>
</feature>
<dbReference type="Proteomes" id="UP001209540">
    <property type="component" value="Unassembled WGS sequence"/>
</dbReference>
<dbReference type="AlphaFoldDB" id="A0AAD5KKH7"/>
<feature type="compositionally biased region" description="Polar residues" evidence="1">
    <location>
        <begin position="165"/>
        <end position="181"/>
    </location>
</feature>
<feature type="compositionally biased region" description="Low complexity" evidence="1">
    <location>
        <begin position="72"/>
        <end position="82"/>
    </location>
</feature>
<organism evidence="2 3">
    <name type="scientific">Phascolomyces articulosus</name>
    <dbReference type="NCBI Taxonomy" id="60185"/>
    <lineage>
        <taxon>Eukaryota</taxon>
        <taxon>Fungi</taxon>
        <taxon>Fungi incertae sedis</taxon>
        <taxon>Mucoromycota</taxon>
        <taxon>Mucoromycotina</taxon>
        <taxon>Mucoromycetes</taxon>
        <taxon>Mucorales</taxon>
        <taxon>Lichtheimiaceae</taxon>
        <taxon>Phascolomyces</taxon>
    </lineage>
</organism>
<evidence type="ECO:0000313" key="3">
    <source>
        <dbReference type="Proteomes" id="UP001209540"/>
    </source>
</evidence>
<evidence type="ECO:0000256" key="1">
    <source>
        <dbReference type="SAM" id="MobiDB-lite"/>
    </source>
</evidence>
<keyword evidence="3" id="KW-1185">Reference proteome</keyword>